<evidence type="ECO:0000313" key="1">
    <source>
        <dbReference type="EMBL" id="MDF0594271.1"/>
    </source>
</evidence>
<dbReference type="InterPro" id="IPR011989">
    <property type="entry name" value="ARM-like"/>
</dbReference>
<evidence type="ECO:0000313" key="2">
    <source>
        <dbReference type="Proteomes" id="UP001215956"/>
    </source>
</evidence>
<dbReference type="RefSeq" id="WP_316969965.1">
    <property type="nucleotide sequence ID" value="NZ_JARFPL010000059.1"/>
</dbReference>
<dbReference type="PANTHER" id="PTHR12697">
    <property type="entry name" value="PBS LYASE HEAT-LIKE PROTEIN"/>
    <property type="match status" value="1"/>
</dbReference>
<dbReference type="PANTHER" id="PTHR12697:SF5">
    <property type="entry name" value="DEOXYHYPUSINE HYDROXYLASE"/>
    <property type="match status" value="1"/>
</dbReference>
<protein>
    <submittedName>
        <fullName evidence="1">HEAT repeat domain-containing protein</fullName>
    </submittedName>
</protein>
<dbReference type="Pfam" id="PF13646">
    <property type="entry name" value="HEAT_2"/>
    <property type="match status" value="1"/>
</dbReference>
<sequence>MAVDQLRNSFAIIPDKEAAWKDLIRLTGDEDSFVRWVAALSLGVVFAAVPDKEAAWKDLHRLTGDEDCSVREGAADGLGAAFAAVPDKDAAWRDLLRLTDDKFDFVSRRATKTLGDVFTAVPDKDATWRYLIRLTGDEDSNVRSSATKALGAIFAAVPDKESAWKDLHLLTGDEDSFVRWRAAKALGAAYPNIPDKEAGWQDLHRLSGDKEPYYVRSEAAEALGAVFPHFSDKEAAWQDLHRLSGDEWGFVRWGVAKALGTALDAVPDKESAWQDLHRLTGDEESVVRWVAAGAIGAAFAAVPDKESARKDLIRLTGDEDKDVRVSANHSLGKTSIFKATVAEGEEDFRNELENALQYFEKSAAEASFDNPAEFCLPFYRSFYVLTFKKVGSEAEVQRSLAEAKRASQGSKSREDLLEAIENLSNALKETQSLRERGLEAAKCDLNSYRRYCDRAVELLDETEERAPGATRLIKRGLPIIDDRIKETIDEIQKTAKAICLQTRGTGTPFEPLGSEINRLAGELSEDYLKSDRSASRIASILIKLCKLLPIEERSYACEIVAEIDDEMEIGDKLSKIELALTYIQPNIEMAVRDEKSDQIIAKLDELKYDLNELSTTLLNRIDENEKIIISAIIDKSNQQQMDDMLDLVKQVLSSIQHQELRDLLTSGDVDQLSKVVDDTRIKAADKLKVTLPLIPYLLQYEHEITLEKGVNLSAAWGRIAGWAKGNK</sequence>
<dbReference type="SUPFAM" id="SSF48371">
    <property type="entry name" value="ARM repeat"/>
    <property type="match status" value="1"/>
</dbReference>
<keyword evidence="2" id="KW-1185">Reference proteome</keyword>
<dbReference type="InterPro" id="IPR016024">
    <property type="entry name" value="ARM-type_fold"/>
</dbReference>
<organism evidence="1 2">
    <name type="scientific">Candidatus Methanocrinis alkalitolerans</name>
    <dbReference type="NCBI Taxonomy" id="3033395"/>
    <lineage>
        <taxon>Archaea</taxon>
        <taxon>Methanobacteriati</taxon>
        <taxon>Methanobacteriota</taxon>
        <taxon>Stenosarchaea group</taxon>
        <taxon>Methanomicrobia</taxon>
        <taxon>Methanotrichales</taxon>
        <taxon>Methanotrichaceae</taxon>
        <taxon>Methanocrinis</taxon>
    </lineage>
</organism>
<dbReference type="Gene3D" id="1.25.10.10">
    <property type="entry name" value="Leucine-rich Repeat Variant"/>
    <property type="match status" value="3"/>
</dbReference>
<proteinExistence type="predicted"/>
<name>A0ABT5XHT1_9EURY</name>
<accession>A0ABT5XHT1</accession>
<gene>
    <name evidence="1" type="ORF">P0O24_11845</name>
</gene>
<reference evidence="1 2" key="1">
    <citation type="submission" date="2023-03" db="EMBL/GenBank/DDBJ databases">
        <title>Whole genome sequencing of Methanotrichaceae archaeon M04Ac.</title>
        <authorList>
            <person name="Khomyakova M.A."/>
            <person name="Merkel A.Y."/>
            <person name="Slobodkin A.I."/>
        </authorList>
    </citation>
    <scope>NUCLEOTIDE SEQUENCE [LARGE SCALE GENOMIC DNA]</scope>
    <source>
        <strain evidence="1 2">M04Ac</strain>
    </source>
</reference>
<dbReference type="Proteomes" id="UP001215956">
    <property type="component" value="Unassembled WGS sequence"/>
</dbReference>
<comment type="caution">
    <text evidence="1">The sequence shown here is derived from an EMBL/GenBank/DDBJ whole genome shotgun (WGS) entry which is preliminary data.</text>
</comment>
<dbReference type="EMBL" id="JARFPL010000059">
    <property type="protein sequence ID" value="MDF0594271.1"/>
    <property type="molecule type" value="Genomic_DNA"/>
</dbReference>